<reference evidence="1" key="1">
    <citation type="submission" date="2019-05" db="EMBL/GenBank/DDBJ databases">
        <authorList>
            <person name="Castillo A."/>
            <person name="Giampetruzzi A."/>
            <person name="Landa B."/>
            <person name="Saponari M."/>
            <person name="Almeida R.P.P."/>
            <person name="Moralejo E."/>
            <person name="Marco-Noales E."/>
            <person name="Velasco-Amo M.P."/>
            <person name="Roman-Ecija M."/>
            <person name="Navarro I."/>
            <person name="Monterde A."/>
            <person name="Barbe S."/>
        </authorList>
    </citation>
    <scope>NUCLEOTIDE SEQUENCE</scope>
    <source>
        <strain evidence="1">XYL1981</strain>
    </source>
</reference>
<gene>
    <name evidence="1" type="ORF">FG476_03090</name>
</gene>
<reference evidence="1" key="2">
    <citation type="journal article" date="2020" name="Appl. Environ. Microbiol.">
        <title>Multiple intercontinental introductions associated with the emergence of a plant pathogen in Europe.</title>
        <authorList>
            <person name="Landa B.B."/>
            <person name="Castillo A.I."/>
            <person name="Giampetruzzi A."/>
            <person name="Kahn A."/>
            <person name="Roman-Ecija M."/>
            <person name="Velasco-Amo M.P."/>
            <person name="Navas-Cortes J.A."/>
            <person name="Marco-Noales E."/>
            <person name="Barbe S."/>
            <person name="Moralejo E."/>
            <person name="Coletta-Filho H.D."/>
            <person name="Saldarelli P."/>
            <person name="Saponari M."/>
            <person name="Almeida R.P.P."/>
        </authorList>
    </citation>
    <scope>NUCLEOTIDE SEQUENCE</scope>
    <source>
        <strain evidence="1">XYL1981</strain>
    </source>
</reference>
<name>A0A9Q4MGL0_XYLFS</name>
<dbReference type="AlphaFoldDB" id="A0A9Q4MGL0"/>
<protein>
    <submittedName>
        <fullName evidence="1">Uncharacterized protein</fullName>
    </submittedName>
</protein>
<evidence type="ECO:0000313" key="1">
    <source>
        <dbReference type="EMBL" id="MRU23104.1"/>
    </source>
</evidence>
<accession>A0A9Q4MGL0</accession>
<proteinExistence type="predicted"/>
<organism evidence="1 2">
    <name type="scientific">Xylella fastidiosa subsp. multiplex</name>
    <dbReference type="NCBI Taxonomy" id="644357"/>
    <lineage>
        <taxon>Bacteria</taxon>
        <taxon>Pseudomonadati</taxon>
        <taxon>Pseudomonadota</taxon>
        <taxon>Gammaproteobacteria</taxon>
        <taxon>Lysobacterales</taxon>
        <taxon>Lysobacteraceae</taxon>
        <taxon>Xylella</taxon>
    </lineage>
</organism>
<dbReference type="EMBL" id="VDCJ01000330">
    <property type="protein sequence ID" value="MRU23104.1"/>
    <property type="molecule type" value="Genomic_DNA"/>
</dbReference>
<dbReference type="Proteomes" id="UP000474061">
    <property type="component" value="Unassembled WGS sequence"/>
</dbReference>
<sequence>MHVLLSWGAVRCFCACRVFATITLGWLYIFPSDSHTARQVQEPMLNGRIALCSVSSSTLMFHHLRFHLCHVQNGSASACLITDADFSALPTCWLCGVIQRPRSISVKLRKKRSCGFNQLCLVRARRAVYSFLRGASHLALHLP</sequence>
<evidence type="ECO:0000313" key="2">
    <source>
        <dbReference type="Proteomes" id="UP000474061"/>
    </source>
</evidence>
<comment type="caution">
    <text evidence="1">The sequence shown here is derived from an EMBL/GenBank/DDBJ whole genome shotgun (WGS) entry which is preliminary data.</text>
</comment>